<keyword evidence="3" id="KW-1185">Reference proteome</keyword>
<evidence type="ECO:0000256" key="1">
    <source>
        <dbReference type="SAM" id="Phobius"/>
    </source>
</evidence>
<keyword evidence="1" id="KW-0472">Membrane</keyword>
<feature type="transmembrane region" description="Helical" evidence="1">
    <location>
        <begin position="28"/>
        <end position="49"/>
    </location>
</feature>
<evidence type="ECO:0000313" key="2">
    <source>
        <dbReference type="EMBL" id="MCC9072707.1"/>
    </source>
</evidence>
<name>A0ABS8MXA2_9FLAO</name>
<dbReference type="Proteomes" id="UP001430919">
    <property type="component" value="Unassembled WGS sequence"/>
</dbReference>
<reference evidence="2" key="1">
    <citation type="submission" date="2021-11" db="EMBL/GenBank/DDBJ databases">
        <title>Description of novel Flavobacterium species.</title>
        <authorList>
            <person name="Saticioglu I.B."/>
            <person name="Ay H."/>
            <person name="Altun S."/>
            <person name="Duman M."/>
        </authorList>
    </citation>
    <scope>NUCLEOTIDE SEQUENCE</scope>
    <source>
        <strain evidence="2">F-65</strain>
    </source>
</reference>
<feature type="transmembrane region" description="Helical" evidence="1">
    <location>
        <begin position="55"/>
        <end position="79"/>
    </location>
</feature>
<gene>
    <name evidence="2" type="ORF">LNQ49_14060</name>
</gene>
<dbReference type="EMBL" id="JAJJMO010000001">
    <property type="protein sequence ID" value="MCC9072707.1"/>
    <property type="molecule type" value="Genomic_DNA"/>
</dbReference>
<evidence type="ECO:0000313" key="3">
    <source>
        <dbReference type="Proteomes" id="UP001430919"/>
    </source>
</evidence>
<comment type="caution">
    <text evidence="2">The sequence shown here is derived from an EMBL/GenBank/DDBJ whole genome shotgun (WGS) entry which is preliminary data.</text>
</comment>
<accession>A0ABS8MXA2</accession>
<proteinExistence type="predicted"/>
<organism evidence="2 3">
    <name type="scientific">Flavobacterium pisciphilum</name>
    <dbReference type="NCBI Taxonomy" id="2893755"/>
    <lineage>
        <taxon>Bacteria</taxon>
        <taxon>Pseudomonadati</taxon>
        <taxon>Bacteroidota</taxon>
        <taxon>Flavobacteriia</taxon>
        <taxon>Flavobacteriales</taxon>
        <taxon>Flavobacteriaceae</taxon>
        <taxon>Flavobacterium</taxon>
    </lineage>
</organism>
<protein>
    <submittedName>
        <fullName evidence="2">Uncharacterized protein</fullName>
    </submittedName>
</protein>
<keyword evidence="1" id="KW-0812">Transmembrane</keyword>
<dbReference type="RefSeq" id="WP_229989617.1">
    <property type="nucleotide sequence ID" value="NZ_JAJJMO010000001.1"/>
</dbReference>
<sequence>MARIIEKIFFFLHQQVQKVNAKIASKKVSLILAPVLPISVVILSTFQLYNGNFILFHLILLILGVVFSFLLTVSSMYFLKGDNIFNRYNREKSNSNLSQFQNTSKSSNNISEKKVADLIEANKEAINYYYIEFKKIELFNDDTLLIDFQSFIANCLKNSKNNYFFKLEISAQETHGFINEFMIPFLIKLDSNRVIPKKSIASLLQYKKAGKYIPVNEKSLSDKNRITVTLCQKKAYESVQKM</sequence>
<keyword evidence="1" id="KW-1133">Transmembrane helix</keyword>